<accession>A0A5B7F2U7</accession>
<gene>
    <name evidence="1" type="ORF">E2C01_032938</name>
</gene>
<proteinExistence type="predicted"/>
<organism evidence="1 2">
    <name type="scientific">Portunus trituberculatus</name>
    <name type="common">Swimming crab</name>
    <name type="synonym">Neptunus trituberculatus</name>
    <dbReference type="NCBI Taxonomy" id="210409"/>
    <lineage>
        <taxon>Eukaryota</taxon>
        <taxon>Metazoa</taxon>
        <taxon>Ecdysozoa</taxon>
        <taxon>Arthropoda</taxon>
        <taxon>Crustacea</taxon>
        <taxon>Multicrustacea</taxon>
        <taxon>Malacostraca</taxon>
        <taxon>Eumalacostraca</taxon>
        <taxon>Eucarida</taxon>
        <taxon>Decapoda</taxon>
        <taxon>Pleocyemata</taxon>
        <taxon>Brachyura</taxon>
        <taxon>Eubrachyura</taxon>
        <taxon>Portunoidea</taxon>
        <taxon>Portunidae</taxon>
        <taxon>Portuninae</taxon>
        <taxon>Portunus</taxon>
    </lineage>
</organism>
<evidence type="ECO:0000313" key="2">
    <source>
        <dbReference type="Proteomes" id="UP000324222"/>
    </source>
</evidence>
<keyword evidence="2" id="KW-1185">Reference proteome</keyword>
<protein>
    <submittedName>
        <fullName evidence="1">Uncharacterized protein</fullName>
    </submittedName>
</protein>
<reference evidence="1 2" key="1">
    <citation type="submission" date="2019-05" db="EMBL/GenBank/DDBJ databases">
        <title>Another draft genome of Portunus trituberculatus and its Hox gene families provides insights of decapod evolution.</title>
        <authorList>
            <person name="Jeong J.-H."/>
            <person name="Song I."/>
            <person name="Kim S."/>
            <person name="Choi T."/>
            <person name="Kim D."/>
            <person name="Ryu S."/>
            <person name="Kim W."/>
        </authorList>
    </citation>
    <scope>NUCLEOTIDE SEQUENCE [LARGE SCALE GENOMIC DNA]</scope>
    <source>
        <tissue evidence="1">Muscle</tissue>
    </source>
</reference>
<evidence type="ECO:0000313" key="1">
    <source>
        <dbReference type="EMBL" id="MPC39403.1"/>
    </source>
</evidence>
<dbReference type="Proteomes" id="UP000324222">
    <property type="component" value="Unassembled WGS sequence"/>
</dbReference>
<sequence length="78" mass="8752">MSLSFWLCVSYRSRKILGSVQAPTSPSFCAVFLIFPVQITRSINFPSPNETTPKGPPNGVKKKLYESRKYSIDSPEIL</sequence>
<comment type="caution">
    <text evidence="1">The sequence shown here is derived from an EMBL/GenBank/DDBJ whole genome shotgun (WGS) entry which is preliminary data.</text>
</comment>
<dbReference type="EMBL" id="VSRR010004351">
    <property type="protein sequence ID" value="MPC39403.1"/>
    <property type="molecule type" value="Genomic_DNA"/>
</dbReference>
<dbReference type="AlphaFoldDB" id="A0A5B7F2U7"/>
<name>A0A5B7F2U7_PORTR</name>